<dbReference type="GO" id="GO:0016491">
    <property type="term" value="F:oxidoreductase activity"/>
    <property type="evidence" value="ECO:0007669"/>
    <property type="project" value="InterPro"/>
</dbReference>
<evidence type="ECO:0000313" key="2">
    <source>
        <dbReference type="EMBL" id="KON31039.1"/>
    </source>
</evidence>
<dbReference type="PROSITE" id="PS50902">
    <property type="entry name" value="FLAVODOXIN_LIKE"/>
    <property type="match status" value="1"/>
</dbReference>
<dbReference type="SUPFAM" id="SSF56281">
    <property type="entry name" value="Metallo-hydrolase/oxidoreductase"/>
    <property type="match status" value="1"/>
</dbReference>
<dbReference type="Gene3D" id="3.40.50.360">
    <property type="match status" value="1"/>
</dbReference>
<dbReference type="PROSITE" id="PS00201">
    <property type="entry name" value="FLAVODOXIN"/>
    <property type="match status" value="1"/>
</dbReference>
<dbReference type="InterPro" id="IPR001226">
    <property type="entry name" value="Flavodoxin_CS"/>
</dbReference>
<dbReference type="GO" id="GO:0046872">
    <property type="term" value="F:metal ion binding"/>
    <property type="evidence" value="ECO:0007669"/>
    <property type="project" value="InterPro"/>
</dbReference>
<organism evidence="2 3">
    <name type="scientific">miscellaneous Crenarchaeota group-1 archaeon SG8-32-3</name>
    <dbReference type="NCBI Taxonomy" id="1685125"/>
    <lineage>
        <taxon>Archaea</taxon>
        <taxon>Candidatus Bathyarchaeota</taxon>
        <taxon>MCG-1</taxon>
    </lineage>
</organism>
<dbReference type="CDD" id="cd07709">
    <property type="entry name" value="flavodiiron_proteins_MBL-fold"/>
    <property type="match status" value="1"/>
</dbReference>
<dbReference type="InterPro" id="IPR045761">
    <property type="entry name" value="ODP_dom"/>
</dbReference>
<dbReference type="Pfam" id="PF00258">
    <property type="entry name" value="Flavodoxin_1"/>
    <property type="match status" value="1"/>
</dbReference>
<dbReference type="InterPro" id="IPR016440">
    <property type="entry name" value="Rubredoxin-O_OxRdtase"/>
</dbReference>
<comment type="caution">
    <text evidence="2">The sequence shown here is derived from an EMBL/GenBank/DDBJ whole genome shotgun (WGS) entry which is preliminary data.</text>
</comment>
<name>A0A0M0BRI9_9ARCH</name>
<reference evidence="3" key="1">
    <citation type="submission" date="2015-06" db="EMBL/GenBank/DDBJ databases">
        <title>New insights into the roles of widespread benthic archaea in carbon and nitrogen cycling.</title>
        <authorList>
            <person name="Lazar C.S."/>
            <person name="Baker B.J."/>
            <person name="Seitz K.W."/>
            <person name="Hyde A.S."/>
            <person name="Dick G.J."/>
            <person name="Hinrichs K.-U."/>
            <person name="Teske A.P."/>
        </authorList>
    </citation>
    <scope>NUCLEOTIDE SEQUENCE [LARGE SCALE GENOMIC DNA]</scope>
</reference>
<protein>
    <submittedName>
        <fullName evidence="2">Lactamase</fullName>
    </submittedName>
</protein>
<evidence type="ECO:0000313" key="3">
    <source>
        <dbReference type="Proteomes" id="UP000054016"/>
    </source>
</evidence>
<dbReference type="EMBL" id="LFWV01000044">
    <property type="protein sequence ID" value="KON31039.1"/>
    <property type="molecule type" value="Genomic_DNA"/>
</dbReference>
<accession>A0A0M0BRI9</accession>
<dbReference type="Proteomes" id="UP000054016">
    <property type="component" value="Unassembled WGS sequence"/>
</dbReference>
<evidence type="ECO:0000259" key="1">
    <source>
        <dbReference type="PROSITE" id="PS50902"/>
    </source>
</evidence>
<gene>
    <name evidence="2" type="ORF">AC478_03345</name>
</gene>
<dbReference type="PIRSF" id="PIRSF005243">
    <property type="entry name" value="ROO"/>
    <property type="match status" value="1"/>
</dbReference>
<dbReference type="GO" id="GO:0009055">
    <property type="term" value="F:electron transfer activity"/>
    <property type="evidence" value="ECO:0007669"/>
    <property type="project" value="InterPro"/>
</dbReference>
<dbReference type="AlphaFoldDB" id="A0A0M0BRI9"/>
<feature type="domain" description="Flavodoxin-like" evidence="1">
    <location>
        <begin position="251"/>
        <end position="389"/>
    </location>
</feature>
<dbReference type="SUPFAM" id="SSF52218">
    <property type="entry name" value="Flavoproteins"/>
    <property type="match status" value="1"/>
</dbReference>
<dbReference type="GO" id="GO:0010181">
    <property type="term" value="F:FMN binding"/>
    <property type="evidence" value="ECO:0007669"/>
    <property type="project" value="InterPro"/>
</dbReference>
<dbReference type="InterPro" id="IPR029039">
    <property type="entry name" value="Flavoprotein-like_sf"/>
</dbReference>
<dbReference type="InterPro" id="IPR036866">
    <property type="entry name" value="RibonucZ/Hydroxyglut_hydro"/>
</dbReference>
<dbReference type="Pfam" id="PF19583">
    <property type="entry name" value="ODP"/>
    <property type="match status" value="1"/>
</dbReference>
<sequence>MVKISLAKGINWVGVVDWNIRNFHSYVTKRGSTYNAYLIEDEKTALVDTVKHEFSNELISKITQIVAPLKIDYIIVNHVEMDHSSSLPVMAKCAKNATIIASQRGKDAIIEHYGSDFSIETVKTGDQLKLGKRTLQFVEAPMLHWPDSMFTYVVEDRILMSNDAFGQHFASSKRFDDEVEAHVLMEEAKIYYANILMPLASLIARKLEEVTKMGIPIEVIAPSHGIIWRSDPSKIIKAYSDWSSGVSKKRVVIVFDTMWGSTDKMARAIEEGIASQGIDVKLLKLQATNRTEAMTEILDAKAVVVGSPTLNNGMFPTLGSFLTYATGLKPKGKLWGFFGSYGWGGGAVRGMIEMAQKAGFEVHEQSVEVKYVPEQKDLKKCFEFGRQIAMKIKA</sequence>
<dbReference type="InterPro" id="IPR008254">
    <property type="entry name" value="Flavodoxin/NO_synth"/>
</dbReference>
<dbReference type="PATRIC" id="fig|1685125.3.peg.796"/>
<dbReference type="InterPro" id="IPR001279">
    <property type="entry name" value="Metallo-B-lactamas"/>
</dbReference>
<dbReference type="PANTHER" id="PTHR43717:SF1">
    <property type="entry name" value="ANAEROBIC NITRIC OXIDE REDUCTASE FLAVORUBREDOXIN"/>
    <property type="match status" value="1"/>
</dbReference>
<proteinExistence type="predicted"/>
<dbReference type="Gene3D" id="3.60.15.10">
    <property type="entry name" value="Ribonuclease Z/Hydroxyacylglutathione hydrolase-like"/>
    <property type="match status" value="1"/>
</dbReference>
<dbReference type="SMART" id="SM00849">
    <property type="entry name" value="Lactamase_B"/>
    <property type="match status" value="1"/>
</dbReference>
<dbReference type="PANTHER" id="PTHR43717">
    <property type="entry name" value="ANAEROBIC NITRIC OXIDE REDUCTASE FLAVORUBREDOXIN"/>
    <property type="match status" value="1"/>
</dbReference>